<reference evidence="1" key="2">
    <citation type="journal article" date="2008" name="Genome Biol.">
        <title>Improved genome assembly and evidence-based global gene model set for the chordate Ciona intestinalis: new insight into intron and operon populations.</title>
        <authorList>
            <person name="Satou Y."/>
            <person name="Mineta K."/>
            <person name="Ogasawara M."/>
            <person name="Sasakura Y."/>
            <person name="Shoguchi E."/>
            <person name="Ueno K."/>
            <person name="Yamada L."/>
            <person name="Matsumoto J."/>
            <person name="Wasserscheid J."/>
            <person name="Dewar K."/>
            <person name="Wiley G.B."/>
            <person name="Macmil S.L."/>
            <person name="Roe B.A."/>
            <person name="Zeller R.W."/>
            <person name="Hastings K.E."/>
            <person name="Lemaire P."/>
            <person name="Lindquist E."/>
            <person name="Endo T."/>
            <person name="Hotta K."/>
            <person name="Inaba K."/>
        </authorList>
    </citation>
    <scope>NUCLEOTIDE SEQUENCE [LARGE SCALE GENOMIC DNA]</scope>
    <source>
        <strain evidence="1">wild type</strain>
    </source>
</reference>
<dbReference type="InParanoid" id="H2Y1Y0"/>
<accession>H2Y1Y0</accession>
<reference evidence="1" key="4">
    <citation type="submission" date="2025-09" db="UniProtKB">
        <authorList>
            <consortium name="Ensembl"/>
        </authorList>
    </citation>
    <scope>IDENTIFICATION</scope>
</reference>
<dbReference type="Proteomes" id="UP000008144">
    <property type="component" value="Chromosome 5"/>
</dbReference>
<keyword evidence="2" id="KW-1185">Reference proteome</keyword>
<protein>
    <submittedName>
        <fullName evidence="1">Uncharacterized protein</fullName>
    </submittedName>
</protein>
<sequence length="68" mass="8022">MGGHLAIIPDADTQYFIKFIGTIKKSLKRWMASKNKAWIDAVKTNKPFMFNYYQVKLLTETKVYVKKY</sequence>
<evidence type="ECO:0000313" key="2">
    <source>
        <dbReference type="Proteomes" id="UP000008144"/>
    </source>
</evidence>
<dbReference type="Ensembl" id="ENSCINT00000035131.1">
    <property type="protein sequence ID" value="ENSCINP00000035915.1"/>
    <property type="gene ID" value="ENSCING00000024110.1"/>
</dbReference>
<evidence type="ECO:0000313" key="1">
    <source>
        <dbReference type="Ensembl" id="ENSCINP00000035915.1"/>
    </source>
</evidence>
<reference evidence="1" key="3">
    <citation type="submission" date="2025-08" db="UniProtKB">
        <authorList>
            <consortium name="Ensembl"/>
        </authorList>
    </citation>
    <scope>IDENTIFICATION</scope>
</reference>
<dbReference type="HOGENOM" id="CLU_2793227_0_0_1"/>
<name>H2Y1Y0_CIOIN</name>
<organism evidence="1 2">
    <name type="scientific">Ciona intestinalis</name>
    <name type="common">Transparent sea squirt</name>
    <name type="synonym">Ascidia intestinalis</name>
    <dbReference type="NCBI Taxonomy" id="7719"/>
    <lineage>
        <taxon>Eukaryota</taxon>
        <taxon>Metazoa</taxon>
        <taxon>Chordata</taxon>
        <taxon>Tunicata</taxon>
        <taxon>Ascidiacea</taxon>
        <taxon>Phlebobranchia</taxon>
        <taxon>Cionidae</taxon>
        <taxon>Ciona</taxon>
    </lineage>
</organism>
<dbReference type="EMBL" id="EAAA01002165">
    <property type="status" value="NOT_ANNOTATED_CDS"/>
    <property type="molecule type" value="Genomic_DNA"/>
</dbReference>
<reference evidence="2" key="1">
    <citation type="journal article" date="2002" name="Science">
        <title>The draft genome of Ciona intestinalis: insights into chordate and vertebrate origins.</title>
        <authorList>
            <person name="Dehal P."/>
            <person name="Satou Y."/>
            <person name="Campbell R.K."/>
            <person name="Chapman J."/>
            <person name="Degnan B."/>
            <person name="De Tomaso A."/>
            <person name="Davidson B."/>
            <person name="Di Gregorio A."/>
            <person name="Gelpke M."/>
            <person name="Goodstein D.M."/>
            <person name="Harafuji N."/>
            <person name="Hastings K.E."/>
            <person name="Ho I."/>
            <person name="Hotta K."/>
            <person name="Huang W."/>
            <person name="Kawashima T."/>
            <person name="Lemaire P."/>
            <person name="Martinez D."/>
            <person name="Meinertzhagen I.A."/>
            <person name="Necula S."/>
            <person name="Nonaka M."/>
            <person name="Putnam N."/>
            <person name="Rash S."/>
            <person name="Saiga H."/>
            <person name="Satake M."/>
            <person name="Terry A."/>
            <person name="Yamada L."/>
            <person name="Wang H.G."/>
            <person name="Awazu S."/>
            <person name="Azumi K."/>
            <person name="Boore J."/>
            <person name="Branno M."/>
            <person name="Chin-Bow S."/>
            <person name="DeSantis R."/>
            <person name="Doyle S."/>
            <person name="Francino P."/>
            <person name="Keys D.N."/>
            <person name="Haga S."/>
            <person name="Hayashi H."/>
            <person name="Hino K."/>
            <person name="Imai K.S."/>
            <person name="Inaba K."/>
            <person name="Kano S."/>
            <person name="Kobayashi K."/>
            <person name="Kobayashi M."/>
            <person name="Lee B.I."/>
            <person name="Makabe K.W."/>
            <person name="Manohar C."/>
            <person name="Matassi G."/>
            <person name="Medina M."/>
            <person name="Mochizuki Y."/>
            <person name="Mount S."/>
            <person name="Morishita T."/>
            <person name="Miura S."/>
            <person name="Nakayama A."/>
            <person name="Nishizaka S."/>
            <person name="Nomoto H."/>
            <person name="Ohta F."/>
            <person name="Oishi K."/>
            <person name="Rigoutsos I."/>
            <person name="Sano M."/>
            <person name="Sasaki A."/>
            <person name="Sasakura Y."/>
            <person name="Shoguchi E."/>
            <person name="Shin-i T."/>
            <person name="Spagnuolo A."/>
            <person name="Stainier D."/>
            <person name="Suzuki M.M."/>
            <person name="Tassy O."/>
            <person name="Takatori N."/>
            <person name="Tokuoka M."/>
            <person name="Yagi K."/>
            <person name="Yoshizaki F."/>
            <person name="Wada S."/>
            <person name="Zhang C."/>
            <person name="Hyatt P.D."/>
            <person name="Larimer F."/>
            <person name="Detter C."/>
            <person name="Doggett N."/>
            <person name="Glavina T."/>
            <person name="Hawkins T."/>
            <person name="Richardson P."/>
            <person name="Lucas S."/>
            <person name="Kohara Y."/>
            <person name="Levine M."/>
            <person name="Satoh N."/>
            <person name="Rokhsar D.S."/>
        </authorList>
    </citation>
    <scope>NUCLEOTIDE SEQUENCE [LARGE SCALE GENOMIC DNA]</scope>
</reference>
<dbReference type="AlphaFoldDB" id="H2Y1Y0"/>
<proteinExistence type="predicted"/>